<dbReference type="KEGG" id="nah:F5544_17665"/>
<evidence type="ECO:0000256" key="1">
    <source>
        <dbReference type="SAM" id="MobiDB-lite"/>
    </source>
</evidence>
<dbReference type="Pfam" id="PF00496">
    <property type="entry name" value="SBP_bac_5"/>
    <property type="match status" value="1"/>
</dbReference>
<dbReference type="Gene3D" id="3.10.105.10">
    <property type="entry name" value="Dipeptide-binding Protein, Domain 3"/>
    <property type="match status" value="1"/>
</dbReference>
<dbReference type="CDD" id="cd00995">
    <property type="entry name" value="PBP2_NikA_DppA_OppA_like"/>
    <property type="match status" value="1"/>
</dbReference>
<dbReference type="SUPFAM" id="SSF53850">
    <property type="entry name" value="Periplasmic binding protein-like II"/>
    <property type="match status" value="1"/>
</dbReference>
<dbReference type="Proteomes" id="UP000503540">
    <property type="component" value="Chromosome"/>
</dbReference>
<dbReference type="PANTHER" id="PTHR30290">
    <property type="entry name" value="PERIPLASMIC BINDING COMPONENT OF ABC TRANSPORTER"/>
    <property type="match status" value="1"/>
</dbReference>
<evidence type="ECO:0000313" key="4">
    <source>
        <dbReference type="Proteomes" id="UP000503540"/>
    </source>
</evidence>
<sequence>MERRKNATQDNRGLFGARRAHAHGRRVRRCARPRPRHPRPPGENAVISYNATEPESPLVPGDTVEVGGIKVLGALFKGLVEYDPKTAAPRNAIAESIKTTDSKVYTITLKPGWTFQDGTPVTAKSFVDAWNFTAYGPNHQKGASLLSHIQGFDQVNSSADVSPAAAGPAPVKEMSGLHVVDDRTFVVTLSAPFAVFPSQLGSVQFFPLPASFYRDPVAFKAHPIGDGPFEFVSHKPGSNIVVRRYDKYAGQKPHIGGIEYRFYRNLDDAYVDVVANKLDYLDFAPWTALVNDRYKSEVGDRSVSQPYIGVQGISFPIYDQRYADPRVRQAISMAIDRVGLIQKVFLGHRVPADGIVPPDMPGAASHQCGDLCTYQPQRAKELFDSTGFTGAVELASNVDSANEAWMRVACDYIAQSLARPCNFVSVPSLGEFRRQIDSHTMTMPFRSALVAEYPSIENFLNQAYRTGGSVNAGLYSNPAVDALLTRADAAPTEQDGWKLYQEAERIVLQDMPSTPIWFQSALSIWSSRMHNVQPTQFRELDLYSVTVS</sequence>
<dbReference type="GO" id="GO:0043190">
    <property type="term" value="C:ATP-binding cassette (ABC) transporter complex"/>
    <property type="evidence" value="ECO:0007669"/>
    <property type="project" value="InterPro"/>
</dbReference>
<dbReference type="InterPro" id="IPR000914">
    <property type="entry name" value="SBP_5_dom"/>
</dbReference>
<dbReference type="GO" id="GO:0042597">
    <property type="term" value="C:periplasmic space"/>
    <property type="evidence" value="ECO:0007669"/>
    <property type="project" value="UniProtKB-ARBA"/>
</dbReference>
<keyword evidence="4" id="KW-1185">Reference proteome</keyword>
<evidence type="ECO:0000259" key="2">
    <source>
        <dbReference type="Pfam" id="PF00496"/>
    </source>
</evidence>
<feature type="domain" description="Solute-binding protein family 5" evidence="2">
    <location>
        <begin position="89"/>
        <end position="467"/>
    </location>
</feature>
<dbReference type="InterPro" id="IPR030678">
    <property type="entry name" value="Peptide/Ni-bd"/>
</dbReference>
<dbReference type="Gene3D" id="3.90.76.10">
    <property type="entry name" value="Dipeptide-binding Protein, Domain 1"/>
    <property type="match status" value="1"/>
</dbReference>
<reference evidence="3 4" key="1">
    <citation type="journal article" date="2019" name="ACS Chem. Biol.">
        <title>Identification and Mobilization of a Cryptic Antibiotic Biosynthesis Gene Locus from a Human-Pathogenic Nocardia Isolate.</title>
        <authorList>
            <person name="Herisse M."/>
            <person name="Ishida K."/>
            <person name="Porter J.L."/>
            <person name="Howden B."/>
            <person name="Hertweck C."/>
            <person name="Stinear T.P."/>
            <person name="Pidot S.J."/>
        </authorList>
    </citation>
    <scope>NUCLEOTIDE SEQUENCE [LARGE SCALE GENOMIC DNA]</scope>
    <source>
        <strain evidence="3 4">AUSMDU00012717</strain>
    </source>
</reference>
<dbReference type="GO" id="GO:0015833">
    <property type="term" value="P:peptide transport"/>
    <property type="evidence" value="ECO:0007669"/>
    <property type="project" value="TreeGrafter"/>
</dbReference>
<dbReference type="Gene3D" id="3.40.190.10">
    <property type="entry name" value="Periplasmic binding protein-like II"/>
    <property type="match status" value="1"/>
</dbReference>
<evidence type="ECO:0000313" key="3">
    <source>
        <dbReference type="EMBL" id="QIS11409.1"/>
    </source>
</evidence>
<gene>
    <name evidence="3" type="ORF">F5544_17665</name>
</gene>
<feature type="compositionally biased region" description="Basic residues" evidence="1">
    <location>
        <begin position="18"/>
        <end position="39"/>
    </location>
</feature>
<protein>
    <submittedName>
        <fullName evidence="3">ABC transporter substrate-binding protein</fullName>
    </submittedName>
</protein>
<dbReference type="PANTHER" id="PTHR30290:SF83">
    <property type="entry name" value="ABC TRANSPORTER SUBSTRATE-BINDING PROTEIN"/>
    <property type="match status" value="1"/>
</dbReference>
<accession>A0A6G9YDV1</accession>
<dbReference type="EMBL" id="CP046172">
    <property type="protein sequence ID" value="QIS11409.1"/>
    <property type="molecule type" value="Genomic_DNA"/>
</dbReference>
<dbReference type="PIRSF" id="PIRSF002741">
    <property type="entry name" value="MppA"/>
    <property type="match status" value="1"/>
</dbReference>
<proteinExistence type="predicted"/>
<feature type="region of interest" description="Disordered" evidence="1">
    <location>
        <begin position="1"/>
        <end position="45"/>
    </location>
</feature>
<dbReference type="GO" id="GO:1904680">
    <property type="term" value="F:peptide transmembrane transporter activity"/>
    <property type="evidence" value="ECO:0007669"/>
    <property type="project" value="TreeGrafter"/>
</dbReference>
<dbReference type="AlphaFoldDB" id="A0A6G9YDV1"/>
<name>A0A6G9YDV1_9NOCA</name>
<organism evidence="3 4">
    <name type="scientific">Nocardia arthritidis</name>
    <dbReference type="NCBI Taxonomy" id="228602"/>
    <lineage>
        <taxon>Bacteria</taxon>
        <taxon>Bacillati</taxon>
        <taxon>Actinomycetota</taxon>
        <taxon>Actinomycetes</taxon>
        <taxon>Mycobacteriales</taxon>
        <taxon>Nocardiaceae</taxon>
        <taxon>Nocardia</taxon>
    </lineage>
</organism>
<dbReference type="InterPro" id="IPR039424">
    <property type="entry name" value="SBP_5"/>
</dbReference>